<feature type="transmembrane region" description="Helical" evidence="1">
    <location>
        <begin position="111"/>
        <end position="129"/>
    </location>
</feature>
<keyword evidence="1" id="KW-1133">Transmembrane helix</keyword>
<keyword evidence="1" id="KW-0472">Membrane</keyword>
<feature type="transmembrane region" description="Helical" evidence="1">
    <location>
        <begin position="335"/>
        <end position="355"/>
    </location>
</feature>
<dbReference type="EMBL" id="VOQF01000004">
    <property type="protein sequence ID" value="TXC91574.1"/>
    <property type="molecule type" value="Genomic_DNA"/>
</dbReference>
<feature type="transmembrane region" description="Helical" evidence="1">
    <location>
        <begin position="263"/>
        <end position="283"/>
    </location>
</feature>
<dbReference type="RefSeq" id="WP_146947339.1">
    <property type="nucleotide sequence ID" value="NZ_VOQF01000004.1"/>
</dbReference>
<dbReference type="Proteomes" id="UP000321363">
    <property type="component" value="Unassembled WGS sequence"/>
</dbReference>
<evidence type="ECO:0000313" key="2">
    <source>
        <dbReference type="EMBL" id="TXC91574.1"/>
    </source>
</evidence>
<feature type="transmembrane region" description="Helical" evidence="1">
    <location>
        <begin position="304"/>
        <end position="323"/>
    </location>
</feature>
<sequence>MSKRYIYMMLILNMLTNIVAYVPKMLLEQRTSGSILAILLAVPVGMIIIYLYTKYLSEFPYMGLPEILEKYTSKWFRITYLVAQGSLWFIAGLITLLAFTSISKQFINPDMNELLIISAFLFLIIFGVVMESKKVLFATEIILLVNLPLIAFVIYKSYTNEYMMWESIQIAVTYFWEIPNIQTLSTALFVFSGYANLVIFNRYYKDVKLKYLWLVALLGLITLVTTYFIPIGLHGFDGVASFTYPWIATTDAIRIELWIIERVSILFLGLYINVSLASVILHWHVALEQIKSVVPKLEIKKRNIMPLLIASVFSVVAIIFQLFVEEIFVSSLAKLWLLFLLPAQIIGLLLLKWILKRKDGQS</sequence>
<dbReference type="AlphaFoldDB" id="A0A5C6W147"/>
<feature type="transmembrane region" description="Helical" evidence="1">
    <location>
        <begin position="35"/>
        <end position="55"/>
    </location>
</feature>
<name>A0A5C6W147_9BACI</name>
<dbReference type="Pfam" id="PF03845">
    <property type="entry name" value="Spore_permease"/>
    <property type="match status" value="1"/>
</dbReference>
<protein>
    <submittedName>
        <fullName evidence="2">GerAB/ArcD/ProY family transporter</fullName>
    </submittedName>
</protein>
<feature type="transmembrane region" description="Helical" evidence="1">
    <location>
        <begin position="6"/>
        <end position="23"/>
    </location>
</feature>
<dbReference type="GO" id="GO:0016020">
    <property type="term" value="C:membrane"/>
    <property type="evidence" value="ECO:0007669"/>
    <property type="project" value="InterPro"/>
</dbReference>
<keyword evidence="3" id="KW-1185">Reference proteome</keyword>
<comment type="caution">
    <text evidence="2">The sequence shown here is derived from an EMBL/GenBank/DDBJ whole genome shotgun (WGS) entry which is preliminary data.</text>
</comment>
<accession>A0A5C6W147</accession>
<feature type="transmembrane region" description="Helical" evidence="1">
    <location>
        <begin position="75"/>
        <end position="99"/>
    </location>
</feature>
<evidence type="ECO:0000313" key="3">
    <source>
        <dbReference type="Proteomes" id="UP000321363"/>
    </source>
</evidence>
<evidence type="ECO:0000256" key="1">
    <source>
        <dbReference type="SAM" id="Phobius"/>
    </source>
</evidence>
<gene>
    <name evidence="2" type="ORF">FS935_08025</name>
</gene>
<proteinExistence type="predicted"/>
<reference evidence="2 3" key="1">
    <citation type="journal article" date="2005" name="Int. J. Syst. Evol. Microbiol.">
        <title>Bacillus litoralis sp. nov., isolated from a tidal flat of the Yellow Sea in Korea.</title>
        <authorList>
            <person name="Yoon J.H."/>
            <person name="Oh T.K."/>
        </authorList>
    </citation>
    <scope>NUCLEOTIDE SEQUENCE [LARGE SCALE GENOMIC DNA]</scope>
    <source>
        <strain evidence="2 3">SW-211</strain>
    </source>
</reference>
<dbReference type="GO" id="GO:0009847">
    <property type="term" value="P:spore germination"/>
    <property type="evidence" value="ECO:0007669"/>
    <property type="project" value="InterPro"/>
</dbReference>
<feature type="transmembrane region" description="Helical" evidence="1">
    <location>
        <begin position="211"/>
        <end position="233"/>
    </location>
</feature>
<feature type="transmembrane region" description="Helical" evidence="1">
    <location>
        <begin position="135"/>
        <end position="155"/>
    </location>
</feature>
<keyword evidence="1" id="KW-0812">Transmembrane</keyword>
<dbReference type="InterPro" id="IPR004761">
    <property type="entry name" value="Spore_GerAB"/>
</dbReference>
<organism evidence="2 3">
    <name type="scientific">Metabacillus litoralis</name>
    <dbReference type="NCBI Taxonomy" id="152268"/>
    <lineage>
        <taxon>Bacteria</taxon>
        <taxon>Bacillati</taxon>
        <taxon>Bacillota</taxon>
        <taxon>Bacilli</taxon>
        <taxon>Bacillales</taxon>
        <taxon>Bacillaceae</taxon>
        <taxon>Metabacillus</taxon>
    </lineage>
</organism>
<feature type="transmembrane region" description="Helical" evidence="1">
    <location>
        <begin position="184"/>
        <end position="204"/>
    </location>
</feature>
<dbReference type="OrthoDB" id="2930450at2"/>